<proteinExistence type="predicted"/>
<organism evidence="2 3">
    <name type="scientific">Micromonospora rifamycinica</name>
    <dbReference type="NCBI Taxonomy" id="291594"/>
    <lineage>
        <taxon>Bacteria</taxon>
        <taxon>Bacillati</taxon>
        <taxon>Actinomycetota</taxon>
        <taxon>Actinomycetes</taxon>
        <taxon>Micromonosporales</taxon>
        <taxon>Micromonosporaceae</taxon>
        <taxon>Micromonospora</taxon>
    </lineage>
</organism>
<evidence type="ECO:0000313" key="2">
    <source>
        <dbReference type="EMBL" id="SCG75497.1"/>
    </source>
</evidence>
<name>A0A1C5JYB6_9ACTN</name>
<feature type="transmembrane region" description="Helical" evidence="1">
    <location>
        <begin position="173"/>
        <end position="196"/>
    </location>
</feature>
<protein>
    <submittedName>
        <fullName evidence="2">Uncharacterized protein</fullName>
    </submittedName>
</protein>
<reference evidence="3" key="1">
    <citation type="submission" date="2016-06" db="EMBL/GenBank/DDBJ databases">
        <authorList>
            <person name="Varghese N."/>
            <person name="Submissions Spin"/>
        </authorList>
    </citation>
    <scope>NUCLEOTIDE SEQUENCE [LARGE SCALE GENOMIC DNA]</scope>
    <source>
        <strain evidence="3">DSM 44983</strain>
    </source>
</reference>
<keyword evidence="1" id="KW-0812">Transmembrane</keyword>
<feature type="transmembrane region" description="Helical" evidence="1">
    <location>
        <begin position="67"/>
        <end position="86"/>
    </location>
</feature>
<keyword evidence="3" id="KW-1185">Reference proteome</keyword>
<sequence>MSGRTVGAGATATGRPGGGRRAGMSIMGIELRRSAAVGAALVTVVVGTGALYVATGRWSSGWMPLALAIREYLLLLWPLALAAGAWQGRREHRAKVGELFATTARPRVARMLPVLGTMALTLVVAYLLVTVAGIAWIADTSAYVPLPSFAVVTGVGALSLVAAAWLGLGIGRLLPALVTAPALAVGGVLLVFFVTVGPSVRVAAALSPAHGSGPFHDYQTIDNRVSGALAISMMALAVTGLLLFVADGWRSRLTAVLPVLLGFAVALTVLPHDRDVLTWPVDPVARELVCTDDTPTVCVSRVHAHVLDTVTPLARQGLAALGKLPDAPTVVHEDTHTIGYDRDEPAPRPGVVTIEIRIDKRGELAHPAAVVPEIVRRLGVPYDGKCGNGNEVVERAAAYWLMGREPRSDVGLMPGLIEEDPEITTGAVALWRGLRDLPEAEALARVTAVRNALLACQDPTGLLSRSAR</sequence>
<keyword evidence="1" id="KW-1133">Transmembrane helix</keyword>
<feature type="transmembrane region" description="Helical" evidence="1">
    <location>
        <begin position="253"/>
        <end position="270"/>
    </location>
</feature>
<dbReference type="EMBL" id="LT607752">
    <property type="protein sequence ID" value="SCG75497.1"/>
    <property type="molecule type" value="Genomic_DNA"/>
</dbReference>
<feature type="transmembrane region" description="Helical" evidence="1">
    <location>
        <begin position="225"/>
        <end position="246"/>
    </location>
</feature>
<gene>
    <name evidence="2" type="ORF">GA0070623_4006</name>
</gene>
<evidence type="ECO:0000256" key="1">
    <source>
        <dbReference type="SAM" id="Phobius"/>
    </source>
</evidence>
<dbReference type="AlphaFoldDB" id="A0A1C5JYB6"/>
<evidence type="ECO:0000313" key="3">
    <source>
        <dbReference type="Proteomes" id="UP000198226"/>
    </source>
</evidence>
<accession>A0A1C5JYB6</accession>
<keyword evidence="1" id="KW-0472">Membrane</keyword>
<feature type="transmembrane region" description="Helical" evidence="1">
    <location>
        <begin position="34"/>
        <end position="55"/>
    </location>
</feature>
<dbReference type="Proteomes" id="UP000198226">
    <property type="component" value="Chromosome I"/>
</dbReference>
<feature type="transmembrane region" description="Helical" evidence="1">
    <location>
        <begin position="114"/>
        <end position="138"/>
    </location>
</feature>
<feature type="transmembrane region" description="Helical" evidence="1">
    <location>
        <begin position="144"/>
        <end position="166"/>
    </location>
</feature>